<gene>
    <name evidence="1" type="ORF">METZ01_LOCUS456541</name>
</gene>
<accession>A0A383A7A8</accession>
<proteinExistence type="predicted"/>
<name>A0A383A7A8_9ZZZZ</name>
<protein>
    <submittedName>
        <fullName evidence="1">Uncharacterized protein</fullName>
    </submittedName>
</protein>
<evidence type="ECO:0000313" key="1">
    <source>
        <dbReference type="EMBL" id="SVE03687.1"/>
    </source>
</evidence>
<sequence>MAGIEGWYSNNPNVKIITNLDDISQGPYTCNEWGNEHEAYGSIPLMTDDGNQDVLWGWFNTGSAFPSTV</sequence>
<reference evidence="1" key="1">
    <citation type="submission" date="2018-05" db="EMBL/GenBank/DDBJ databases">
        <authorList>
            <person name="Lanie J.A."/>
            <person name="Ng W.-L."/>
            <person name="Kazmierczak K.M."/>
            <person name="Andrzejewski T.M."/>
            <person name="Davidsen T.M."/>
            <person name="Wayne K.J."/>
            <person name="Tettelin H."/>
            <person name="Glass J.I."/>
            <person name="Rusch D."/>
            <person name="Podicherti R."/>
            <person name="Tsui H.-C.T."/>
            <person name="Winkler M.E."/>
        </authorList>
    </citation>
    <scope>NUCLEOTIDE SEQUENCE</scope>
</reference>
<dbReference type="EMBL" id="UINC01189824">
    <property type="protein sequence ID" value="SVE03687.1"/>
    <property type="molecule type" value="Genomic_DNA"/>
</dbReference>
<organism evidence="1">
    <name type="scientific">marine metagenome</name>
    <dbReference type="NCBI Taxonomy" id="408172"/>
    <lineage>
        <taxon>unclassified sequences</taxon>
        <taxon>metagenomes</taxon>
        <taxon>ecological metagenomes</taxon>
    </lineage>
</organism>
<feature type="non-terminal residue" evidence="1">
    <location>
        <position position="69"/>
    </location>
</feature>
<dbReference type="AlphaFoldDB" id="A0A383A7A8"/>